<dbReference type="Gene3D" id="1.10.150.320">
    <property type="entry name" value="Photosystem II 12 kDa extrinsic protein"/>
    <property type="match status" value="1"/>
</dbReference>
<evidence type="ECO:0000259" key="2">
    <source>
        <dbReference type="SMART" id="SM00278"/>
    </source>
</evidence>
<proteinExistence type="predicted"/>
<dbReference type="RefSeq" id="WP_264430804.1">
    <property type="nucleotide sequence ID" value="NZ_CP080627.1"/>
</dbReference>
<feature type="domain" description="Helix-hairpin-helix DNA-binding motif class 1" evidence="2">
    <location>
        <begin position="72"/>
        <end position="91"/>
    </location>
</feature>
<dbReference type="PANTHER" id="PTHR21180">
    <property type="entry name" value="ENDONUCLEASE/EXONUCLEASE/PHOSPHATASE FAMILY DOMAIN-CONTAINING PROTEIN 1"/>
    <property type="match status" value="1"/>
</dbReference>
<dbReference type="EMBL" id="CP080627">
    <property type="protein sequence ID" value="UYV20168.1"/>
    <property type="molecule type" value="Genomic_DNA"/>
</dbReference>
<organism evidence="3 4">
    <name type="scientific">Halomonas qaidamensis</name>
    <dbReference type="NCBI Taxonomy" id="2866211"/>
    <lineage>
        <taxon>Bacteria</taxon>
        <taxon>Pseudomonadati</taxon>
        <taxon>Pseudomonadota</taxon>
        <taxon>Gammaproteobacteria</taxon>
        <taxon>Oceanospirillales</taxon>
        <taxon>Halomonadaceae</taxon>
        <taxon>Halomonas</taxon>
    </lineage>
</organism>
<dbReference type="InterPro" id="IPR010994">
    <property type="entry name" value="RuvA_2-like"/>
</dbReference>
<dbReference type="InterPro" id="IPR003583">
    <property type="entry name" value="Hlx-hairpin-Hlx_DNA-bd_motif"/>
</dbReference>
<evidence type="ECO:0000313" key="4">
    <source>
        <dbReference type="Proteomes" id="UP001163082"/>
    </source>
</evidence>
<keyword evidence="4" id="KW-1185">Reference proteome</keyword>
<feature type="chain" id="PRO_5046998026" evidence="1">
    <location>
        <begin position="29"/>
        <end position="96"/>
    </location>
</feature>
<accession>A0ABY6JSC9</accession>
<dbReference type="InterPro" id="IPR051675">
    <property type="entry name" value="Endo/Exo/Phosphatase_dom_1"/>
</dbReference>
<sequence>MPITLKGLFAALFLSLSLSLGISSLALAQDITPINVNTADAELLAELPGIGPSRAAAIIEERENNGAFADADDLTRVSGIGPATVDRMRDQVTVTE</sequence>
<dbReference type="InterPro" id="IPR004509">
    <property type="entry name" value="Competence_ComEA_HhH"/>
</dbReference>
<name>A0ABY6JSC9_9GAMM</name>
<dbReference type="NCBIfam" id="TIGR00426">
    <property type="entry name" value="competence protein ComEA helix-hairpin-helix repeat region"/>
    <property type="match status" value="1"/>
</dbReference>
<keyword evidence="3" id="KW-0238">DNA-binding</keyword>
<keyword evidence="1" id="KW-0732">Signal</keyword>
<protein>
    <submittedName>
        <fullName evidence="3">ComEA family DNA-binding protein</fullName>
    </submittedName>
</protein>
<dbReference type="GO" id="GO:0003677">
    <property type="term" value="F:DNA binding"/>
    <property type="evidence" value="ECO:0007669"/>
    <property type="project" value="UniProtKB-KW"/>
</dbReference>
<dbReference type="SMART" id="SM00278">
    <property type="entry name" value="HhH1"/>
    <property type="match status" value="2"/>
</dbReference>
<feature type="domain" description="Helix-hairpin-helix DNA-binding motif class 1" evidence="2">
    <location>
        <begin position="42"/>
        <end position="61"/>
    </location>
</feature>
<evidence type="ECO:0000313" key="3">
    <source>
        <dbReference type="EMBL" id="UYV20168.1"/>
    </source>
</evidence>
<dbReference type="SUPFAM" id="SSF47781">
    <property type="entry name" value="RuvA domain 2-like"/>
    <property type="match status" value="1"/>
</dbReference>
<reference evidence="3 4" key="1">
    <citation type="journal article" date="2022" name="Antonie Van Leeuwenhoek">
        <title>Whole genome sequencing of the halophilic Halomonas qaidamensis XH36, a novel species strain with high ectoine production.</title>
        <authorList>
            <person name="Zhang T."/>
            <person name="Cui T."/>
            <person name="Cao Y."/>
            <person name="Li Y."/>
            <person name="Li F."/>
            <person name="Zhu D."/>
            <person name="Xing J."/>
        </authorList>
    </citation>
    <scope>NUCLEOTIDE SEQUENCE [LARGE SCALE GENOMIC DNA]</scope>
    <source>
        <strain evidence="3 4">XH36</strain>
    </source>
</reference>
<dbReference type="Proteomes" id="UP001163082">
    <property type="component" value="Chromosome"/>
</dbReference>
<feature type="signal peptide" evidence="1">
    <location>
        <begin position="1"/>
        <end position="28"/>
    </location>
</feature>
<dbReference type="PANTHER" id="PTHR21180:SF32">
    <property type="entry name" value="ENDONUCLEASE_EXONUCLEASE_PHOSPHATASE FAMILY DOMAIN-CONTAINING PROTEIN 1"/>
    <property type="match status" value="1"/>
</dbReference>
<dbReference type="Pfam" id="PF12836">
    <property type="entry name" value="HHH_3"/>
    <property type="match status" value="1"/>
</dbReference>
<gene>
    <name evidence="3" type="ORF">K1Y77_05780</name>
</gene>
<evidence type="ECO:0000256" key="1">
    <source>
        <dbReference type="SAM" id="SignalP"/>
    </source>
</evidence>